<dbReference type="GO" id="GO:0016831">
    <property type="term" value="F:carboxy-lyase activity"/>
    <property type="evidence" value="ECO:0007669"/>
    <property type="project" value="UniProtKB-KW"/>
</dbReference>
<dbReference type="GO" id="GO:0008483">
    <property type="term" value="F:transaminase activity"/>
    <property type="evidence" value="ECO:0007669"/>
    <property type="project" value="UniProtKB-KW"/>
</dbReference>
<accession>A0A7X9RT57</accession>
<evidence type="ECO:0000256" key="1">
    <source>
        <dbReference type="ARBA" id="ARBA00001933"/>
    </source>
</evidence>
<dbReference type="Pfam" id="PF00282">
    <property type="entry name" value="Pyridoxal_deC"/>
    <property type="match status" value="1"/>
</dbReference>
<evidence type="ECO:0000256" key="3">
    <source>
        <dbReference type="ARBA" id="ARBA00022793"/>
    </source>
</evidence>
<keyword evidence="3" id="KW-0210">Decarboxylase</keyword>
<feature type="modified residue" description="N6-(pyridoxal phosphate)lysine" evidence="6">
    <location>
        <position position="325"/>
    </location>
</feature>
<evidence type="ECO:0000313" key="8">
    <source>
        <dbReference type="EMBL" id="NME67951.1"/>
    </source>
</evidence>
<dbReference type="PRINTS" id="PR00800">
    <property type="entry name" value="YHDCRBOXLASE"/>
</dbReference>
<dbReference type="PANTHER" id="PTHR45677:SF8">
    <property type="entry name" value="CYSTEINE SULFINIC ACID DECARBOXYLASE"/>
    <property type="match status" value="1"/>
</dbReference>
<dbReference type="SUPFAM" id="SSF53383">
    <property type="entry name" value="PLP-dependent transferases"/>
    <property type="match status" value="1"/>
</dbReference>
<dbReference type="GO" id="GO:0006520">
    <property type="term" value="P:amino acid metabolic process"/>
    <property type="evidence" value="ECO:0007669"/>
    <property type="project" value="InterPro"/>
</dbReference>
<dbReference type="Gene3D" id="3.40.640.10">
    <property type="entry name" value="Type I PLP-dependent aspartate aminotransferase-like (Major domain)"/>
    <property type="match status" value="1"/>
</dbReference>
<gene>
    <name evidence="8" type="ORF">HHU12_08275</name>
</gene>
<evidence type="ECO:0000313" key="9">
    <source>
        <dbReference type="Proteomes" id="UP000576082"/>
    </source>
</evidence>
<protein>
    <submittedName>
        <fullName evidence="8">Aspartate aminotransferase family protein</fullName>
    </submittedName>
</protein>
<dbReference type="InterPro" id="IPR015421">
    <property type="entry name" value="PyrdxlP-dep_Trfase_major"/>
</dbReference>
<dbReference type="CDD" id="cd06450">
    <property type="entry name" value="DOPA_deC_like"/>
    <property type="match status" value="1"/>
</dbReference>
<dbReference type="EMBL" id="JABANE010000017">
    <property type="protein sequence ID" value="NME67951.1"/>
    <property type="molecule type" value="Genomic_DNA"/>
</dbReference>
<dbReference type="GO" id="GO:0005737">
    <property type="term" value="C:cytoplasm"/>
    <property type="evidence" value="ECO:0007669"/>
    <property type="project" value="TreeGrafter"/>
</dbReference>
<dbReference type="Gene3D" id="3.90.1150.170">
    <property type="match status" value="1"/>
</dbReference>
<dbReference type="GO" id="GO:0030170">
    <property type="term" value="F:pyridoxal phosphate binding"/>
    <property type="evidence" value="ECO:0007669"/>
    <property type="project" value="InterPro"/>
</dbReference>
<dbReference type="PANTHER" id="PTHR45677">
    <property type="entry name" value="GLUTAMATE DECARBOXYLASE-RELATED"/>
    <property type="match status" value="1"/>
</dbReference>
<evidence type="ECO:0000256" key="5">
    <source>
        <dbReference type="ARBA" id="ARBA00023239"/>
    </source>
</evidence>
<sequence>MMPLLAKENNQQKANDSTKFSFLFNQEEENVINYKKGVISATKRIFKFLKRRKKPFSGIQHEKMRTVFEQININKQPLDEQFVMDELESIYLDHAVAFHLPKYIAHLNCPVVIPSLIGEQILSAVNSSLDTYDQSAGGTFIEQKLIDWTGKQIGFETPDGVFTSGGTQSNLMAVLLMRDAFYHKRQQHDVTMKGVSQAKGRLKVFCSECSHFSIKKSAALLGLGEEAVVSIPVSDQFVMDTEALESAILNEYINGNCPIGVVATAGTTDYGSIDPLNKIATIAQRYQIWFHVDAAVGGGLLLSNKHQYLLAGIEKSDSVTVDYHKTYFQTVSCSGFVVKDPNALNLISHHADYLNPKDHKDAGVPNQVDKSLQTTKRFDALKLWMTFRLMGTEQLGSYYDQTLELTKKAATIIQNHHQFELLNPPALHSLVFRFKPENMNDNQLNSLNILLRKKLFADGEAVVAGTKFKGNYYLKFTILNPIMTEENFEEILSILSRIGHQIVEEEKNIA</sequence>
<comment type="caution">
    <text evidence="8">The sequence shown here is derived from an EMBL/GenBank/DDBJ whole genome shotgun (WGS) entry which is preliminary data.</text>
</comment>
<dbReference type="InterPro" id="IPR010977">
    <property type="entry name" value="Aromatic_deC"/>
</dbReference>
<dbReference type="Proteomes" id="UP000576082">
    <property type="component" value="Unassembled WGS sequence"/>
</dbReference>
<evidence type="ECO:0000256" key="6">
    <source>
        <dbReference type="PIRSR" id="PIRSR602129-50"/>
    </source>
</evidence>
<organism evidence="8 9">
    <name type="scientific">Flammeovirga aprica JL-4</name>
    <dbReference type="NCBI Taxonomy" id="694437"/>
    <lineage>
        <taxon>Bacteria</taxon>
        <taxon>Pseudomonadati</taxon>
        <taxon>Bacteroidota</taxon>
        <taxon>Cytophagia</taxon>
        <taxon>Cytophagales</taxon>
        <taxon>Flammeovirgaceae</taxon>
        <taxon>Flammeovirga</taxon>
    </lineage>
</organism>
<comment type="cofactor">
    <cofactor evidence="1 6 7">
        <name>pyridoxal 5'-phosphate</name>
        <dbReference type="ChEBI" id="CHEBI:597326"/>
    </cofactor>
</comment>
<comment type="similarity">
    <text evidence="2 7">Belongs to the group II decarboxylase family.</text>
</comment>
<keyword evidence="8" id="KW-0808">Transferase</keyword>
<name>A0A7X9RT57_9BACT</name>
<proteinExistence type="inferred from homology"/>
<evidence type="ECO:0000256" key="7">
    <source>
        <dbReference type="RuleBase" id="RU000382"/>
    </source>
</evidence>
<keyword evidence="9" id="KW-1185">Reference proteome</keyword>
<evidence type="ECO:0000256" key="4">
    <source>
        <dbReference type="ARBA" id="ARBA00022898"/>
    </source>
</evidence>
<dbReference type="GO" id="GO:0019752">
    <property type="term" value="P:carboxylic acid metabolic process"/>
    <property type="evidence" value="ECO:0007669"/>
    <property type="project" value="InterPro"/>
</dbReference>
<dbReference type="InterPro" id="IPR015424">
    <property type="entry name" value="PyrdxlP-dep_Trfase"/>
</dbReference>
<dbReference type="InterPro" id="IPR002129">
    <property type="entry name" value="PyrdxlP-dep_de-COase"/>
</dbReference>
<evidence type="ECO:0000256" key="2">
    <source>
        <dbReference type="ARBA" id="ARBA00009533"/>
    </source>
</evidence>
<reference evidence="8 9" key="1">
    <citation type="submission" date="2020-04" db="EMBL/GenBank/DDBJ databases">
        <title>Flammeovirga sp. SR4, a novel species isolated from seawater.</title>
        <authorList>
            <person name="Wang X."/>
        </authorList>
    </citation>
    <scope>NUCLEOTIDE SEQUENCE [LARGE SCALE GENOMIC DNA]</scope>
    <source>
        <strain evidence="8 9">ATCC 23126</strain>
    </source>
</reference>
<dbReference type="AlphaFoldDB" id="A0A7X9RT57"/>
<keyword evidence="8" id="KW-0032">Aminotransferase</keyword>
<dbReference type="RefSeq" id="WP_169656268.1">
    <property type="nucleotide sequence ID" value="NZ_JABANE010000017.1"/>
</dbReference>
<keyword evidence="5 7" id="KW-0456">Lyase</keyword>
<keyword evidence="4 6" id="KW-0663">Pyridoxal phosphate</keyword>